<keyword evidence="2" id="KW-1185">Reference proteome</keyword>
<dbReference type="InterPro" id="IPR021508">
    <property type="entry name" value="Gp17-like"/>
</dbReference>
<proteinExistence type="predicted"/>
<protein>
    <submittedName>
        <fullName evidence="1">DUF3168 domain-containing protein</fullName>
    </submittedName>
</protein>
<name>A0ABV1PHY3_9ENTR</name>
<comment type="caution">
    <text evidence="1">The sequence shown here is derived from an EMBL/GenBank/DDBJ whole genome shotgun (WGS) entry which is preliminary data.</text>
</comment>
<dbReference type="Proteomes" id="UP001447374">
    <property type="component" value="Unassembled WGS sequence"/>
</dbReference>
<organism evidence="1 2">
    <name type="scientific">Franconibacter daqui</name>
    <dbReference type="NCBI Taxonomy" id="2047724"/>
    <lineage>
        <taxon>Bacteria</taxon>
        <taxon>Pseudomonadati</taxon>
        <taxon>Pseudomonadota</taxon>
        <taxon>Gammaproteobacteria</taxon>
        <taxon>Enterobacterales</taxon>
        <taxon>Enterobacteriaceae</taxon>
        <taxon>Franconibacter</taxon>
    </lineage>
</organism>
<reference evidence="1 2" key="1">
    <citation type="submission" date="2024-06" db="EMBL/GenBank/DDBJ databases">
        <title>Fanconibacter daqui strain Q02 whole shotgun sequencing project.</title>
        <authorList>
            <person name="Rodrigues J.W.A."/>
            <person name="Viana L.C."/>
            <person name="Vieira E.C."/>
            <person name="Souza F.O.L."/>
            <person name="Alegria O.C."/>
            <person name="Patroca S."/>
            <person name="Cruz A.C.R."/>
            <person name="Nunes A.R.C."/>
        </authorList>
    </citation>
    <scope>NUCLEOTIDE SEQUENCE [LARGE SCALE GENOMIC DNA]</scope>
    <source>
        <strain evidence="1 2">Q02</strain>
    </source>
</reference>
<sequence length="109" mass="12079">MTEADIYLRLSALAGGKVFPYVAPQGTAAPWVIYLLPSSSSEDVFCGPAETVQTIQIDAWATSIDEARALREQVKEALFDLHPVGLNELNSYEFDTALYRATLEVLIWQ</sequence>
<dbReference type="RefSeq" id="WP_349950701.1">
    <property type="nucleotide sequence ID" value="NZ_JBEHGX010000001.1"/>
</dbReference>
<dbReference type="EMBL" id="JBEHGX010000001">
    <property type="protein sequence ID" value="MER0124448.1"/>
    <property type="molecule type" value="Genomic_DNA"/>
</dbReference>
<evidence type="ECO:0000313" key="2">
    <source>
        <dbReference type="Proteomes" id="UP001447374"/>
    </source>
</evidence>
<dbReference type="Pfam" id="PF11367">
    <property type="entry name" value="Tail_completion_gp17"/>
    <property type="match status" value="1"/>
</dbReference>
<gene>
    <name evidence="1" type="ORF">ABQG75_01650</name>
</gene>
<evidence type="ECO:0000313" key="1">
    <source>
        <dbReference type="EMBL" id="MER0124448.1"/>
    </source>
</evidence>
<accession>A0ABV1PHY3</accession>